<evidence type="ECO:0000313" key="1">
    <source>
        <dbReference type="EMBL" id="KAJ8730894.1"/>
    </source>
</evidence>
<organism evidence="1 2">
    <name type="scientific">Mythimna loreyi</name>
    <dbReference type="NCBI Taxonomy" id="667449"/>
    <lineage>
        <taxon>Eukaryota</taxon>
        <taxon>Metazoa</taxon>
        <taxon>Ecdysozoa</taxon>
        <taxon>Arthropoda</taxon>
        <taxon>Hexapoda</taxon>
        <taxon>Insecta</taxon>
        <taxon>Pterygota</taxon>
        <taxon>Neoptera</taxon>
        <taxon>Endopterygota</taxon>
        <taxon>Lepidoptera</taxon>
        <taxon>Glossata</taxon>
        <taxon>Ditrysia</taxon>
        <taxon>Noctuoidea</taxon>
        <taxon>Noctuidae</taxon>
        <taxon>Noctuinae</taxon>
        <taxon>Hadenini</taxon>
        <taxon>Mythimna</taxon>
    </lineage>
</organism>
<evidence type="ECO:0000313" key="2">
    <source>
        <dbReference type="Proteomes" id="UP001231649"/>
    </source>
</evidence>
<sequence>MESESILDDSMKTDEVKATREDYIEIEIPYNVYQYLSTDHCNVQNMCRICLATDNEILYPLLATKENNVLAHMLTTLTTLQLLPEDGLPTSICEPCQALLVQSYEFKIKCEKSDCMLKSILKGEFITKEEIPDHSMEIKNEENLEDYNKREYNINLNNEVIDVKQEADMLEDVQYLEDLSDISDSGNLCVVTKPKNRIKYVDDENDKNYESKGLLKPLKKKLKKKYGNKENTFTCKTCSKKFQNAKSFHAHMKSKHPNSQRLYSCNLCTESFNSDHDLKVHASIHSKGNPWKCNQCPKEFSARAMLRRHISRHMESKRFSCEVCSKAFTEQYALRRHARVHTGEIIEKKHACTMCDKRYSDSGLLAAHMSRHIGLRPCECSVCGKRFPSNRLLASHRLVHSDRKPYACQYCDKRFRHESTRNTHHRTHTGEKPYVCSVCGKSFIQNSNLTLHMRTHTGERPYSCSTCGRKFTSGSTLKTHERIHSGERPFSCEMCGKSFSRKNLSAHMRKHTGERPYECGVCSKKFANATRLRDHHRVHTGEKPFDCSLCTLKFATKSQQLKHSKTHLKKKRAHQQASDKDRDRDKHELIILQHVEPVPVITDRIMFNKEHGELITVNENVLADELPEDEAKELTLNIAQEVPLDVTGELVLQDDSNIKTELLVVDNSQMNNFQSDNICLNTNNVNIIDEGNFDGDMNLVTVNEGEVSISTANLEGTTVKLYQLDQSLVQIHSSGGQVTISKITSKMTANF</sequence>
<protein>
    <submittedName>
        <fullName evidence="1">Uncharacterized protein</fullName>
    </submittedName>
</protein>
<gene>
    <name evidence="1" type="ORF">PYW08_002307</name>
</gene>
<comment type="caution">
    <text evidence="1">The sequence shown here is derived from an EMBL/GenBank/DDBJ whole genome shotgun (WGS) entry which is preliminary data.</text>
</comment>
<dbReference type="Proteomes" id="UP001231649">
    <property type="component" value="Chromosome 12"/>
</dbReference>
<dbReference type="EMBL" id="CM056788">
    <property type="protein sequence ID" value="KAJ8730894.1"/>
    <property type="molecule type" value="Genomic_DNA"/>
</dbReference>
<name>A0ACC2R3R9_9NEOP</name>
<accession>A0ACC2R3R9</accession>
<keyword evidence="2" id="KW-1185">Reference proteome</keyword>
<proteinExistence type="predicted"/>
<reference evidence="1" key="1">
    <citation type="submission" date="2023-03" db="EMBL/GenBank/DDBJ databases">
        <title>Chromosome-level genomes of two armyworms, Mythimna separata and Mythimna loreyi, provide insights into the biosynthesis and reception of sex pheromones.</title>
        <authorList>
            <person name="Zhao H."/>
        </authorList>
    </citation>
    <scope>NUCLEOTIDE SEQUENCE</scope>
    <source>
        <strain evidence="1">BeijingLab</strain>
    </source>
</reference>